<name>A0A2U9CJU0_SCOMX</name>
<gene>
    <name evidence="1" type="ORF">SMAX5B_000253</name>
</gene>
<evidence type="ECO:0000313" key="1">
    <source>
        <dbReference type="EMBL" id="AWP16864.1"/>
    </source>
</evidence>
<reference evidence="1 2" key="1">
    <citation type="submission" date="2017-12" db="EMBL/GenBank/DDBJ databases">
        <title>Integrating genomic resources of turbot (Scophthalmus maximus) in depth evaluation of genetic and physical mapping variation across individuals.</title>
        <authorList>
            <person name="Martinez P."/>
        </authorList>
    </citation>
    <scope>NUCLEOTIDE SEQUENCE [LARGE SCALE GENOMIC DNA]</scope>
</reference>
<dbReference type="AlphaFoldDB" id="A0A2U9CJU0"/>
<protein>
    <submittedName>
        <fullName evidence="1">Uncharacterized protein</fullName>
    </submittedName>
</protein>
<organism evidence="1 2">
    <name type="scientific">Scophthalmus maximus</name>
    <name type="common">Turbot</name>
    <name type="synonym">Psetta maxima</name>
    <dbReference type="NCBI Taxonomy" id="52904"/>
    <lineage>
        <taxon>Eukaryota</taxon>
        <taxon>Metazoa</taxon>
        <taxon>Chordata</taxon>
        <taxon>Craniata</taxon>
        <taxon>Vertebrata</taxon>
        <taxon>Euteleostomi</taxon>
        <taxon>Actinopterygii</taxon>
        <taxon>Neopterygii</taxon>
        <taxon>Teleostei</taxon>
        <taxon>Neoteleostei</taxon>
        <taxon>Acanthomorphata</taxon>
        <taxon>Carangaria</taxon>
        <taxon>Pleuronectiformes</taxon>
        <taxon>Pleuronectoidei</taxon>
        <taxon>Scophthalmidae</taxon>
        <taxon>Scophthalmus</taxon>
    </lineage>
</organism>
<feature type="non-terminal residue" evidence="1">
    <location>
        <position position="53"/>
    </location>
</feature>
<dbReference type="EMBL" id="CP026259">
    <property type="protein sequence ID" value="AWP16864.1"/>
    <property type="molecule type" value="Genomic_DNA"/>
</dbReference>
<evidence type="ECO:0000313" key="2">
    <source>
        <dbReference type="Proteomes" id="UP000246464"/>
    </source>
</evidence>
<sequence length="53" mass="5821">MDLADPAVFQFAYQPLLGVDEAVTYLQRSFNVCSRILGMSYQSVVASALSFTV</sequence>
<dbReference type="Proteomes" id="UP000246464">
    <property type="component" value="Chromosome 17"/>
</dbReference>
<accession>A0A2U9CJU0</accession>
<proteinExistence type="predicted"/>
<keyword evidence="2" id="KW-1185">Reference proteome</keyword>